<name>A0A6M0H351_9CLOT</name>
<dbReference type="GO" id="GO:0016491">
    <property type="term" value="F:oxidoreductase activity"/>
    <property type="evidence" value="ECO:0007669"/>
    <property type="project" value="UniProtKB-KW"/>
</dbReference>
<protein>
    <submittedName>
        <fullName evidence="4">NAD(P)/FAD-dependent oxidoreductase</fullName>
    </submittedName>
</protein>
<dbReference type="InterPro" id="IPR050097">
    <property type="entry name" value="Ferredoxin-NADP_redctase_2"/>
</dbReference>
<dbReference type="SUPFAM" id="SSF51905">
    <property type="entry name" value="FAD/NAD(P)-binding domain"/>
    <property type="match status" value="2"/>
</dbReference>
<comment type="caution">
    <text evidence="4">The sequence shown here is derived from an EMBL/GenBank/DDBJ whole genome shotgun (WGS) entry which is preliminary data.</text>
</comment>
<accession>A0A6M0H351</accession>
<reference evidence="4 5" key="1">
    <citation type="submission" date="2020-02" db="EMBL/GenBank/DDBJ databases">
        <title>Genome assembly of a novel Clostridium senegalense strain.</title>
        <authorList>
            <person name="Gupta T.B."/>
            <person name="Jauregui R."/>
            <person name="Maclean P."/>
            <person name="Nawarathana A."/>
            <person name="Brightwell G."/>
        </authorList>
    </citation>
    <scope>NUCLEOTIDE SEQUENCE [LARGE SCALE GENOMIC DNA]</scope>
    <source>
        <strain evidence="4 5">AGRFS4</strain>
    </source>
</reference>
<dbReference type="EMBL" id="JAAGPU010000010">
    <property type="protein sequence ID" value="NEU04614.1"/>
    <property type="molecule type" value="Genomic_DNA"/>
</dbReference>
<evidence type="ECO:0000313" key="5">
    <source>
        <dbReference type="Proteomes" id="UP000481872"/>
    </source>
</evidence>
<dbReference type="InterPro" id="IPR023753">
    <property type="entry name" value="FAD/NAD-binding_dom"/>
</dbReference>
<dbReference type="AlphaFoldDB" id="A0A6M0H351"/>
<gene>
    <name evidence="4" type="ORF">G3M99_07005</name>
</gene>
<dbReference type="PANTHER" id="PTHR48105">
    <property type="entry name" value="THIOREDOXIN REDUCTASE 1-RELATED-RELATED"/>
    <property type="match status" value="1"/>
</dbReference>
<dbReference type="Proteomes" id="UP000481872">
    <property type="component" value="Unassembled WGS sequence"/>
</dbReference>
<sequence length="294" mass="31989">MEQMKQYDVAIIGSGPAGISAALNLKIRNKSFVIFGQENLSNKLELAPKIDNYLGFPGISGKELTNNFKKHIDDIGIKITYEKVTNVYSMGSFFAVVCNDKSYKVDAVILATGVNYGKLLQGEEKLVGRGVSYCATCDGPLYKGKEVAVVGYNQASLEEVDYLKGVASKVYFVPMFKGQFSLGDNVEVIHSKIKSIEGENSFEKIIFEDKELTVSGLFILRDSVAPDVLMPGLKSADGHIEVNRNLETNIKGAFAAGDCIGKPYGYIKSAGEGQIASLNAVSYLYEKAISNKNK</sequence>
<organism evidence="4 5">
    <name type="scientific">Clostridium senegalense</name>
    <dbReference type="NCBI Taxonomy" id="1465809"/>
    <lineage>
        <taxon>Bacteria</taxon>
        <taxon>Bacillati</taxon>
        <taxon>Bacillota</taxon>
        <taxon>Clostridia</taxon>
        <taxon>Eubacteriales</taxon>
        <taxon>Clostridiaceae</taxon>
        <taxon>Clostridium</taxon>
    </lineage>
</organism>
<keyword evidence="5" id="KW-1185">Reference proteome</keyword>
<feature type="domain" description="FAD/NAD(P)-binding" evidence="3">
    <location>
        <begin position="7"/>
        <end position="264"/>
    </location>
</feature>
<evidence type="ECO:0000259" key="3">
    <source>
        <dbReference type="Pfam" id="PF07992"/>
    </source>
</evidence>
<keyword evidence="1" id="KW-0285">Flavoprotein</keyword>
<evidence type="ECO:0000256" key="1">
    <source>
        <dbReference type="ARBA" id="ARBA00022630"/>
    </source>
</evidence>
<dbReference type="Gene3D" id="3.50.50.60">
    <property type="entry name" value="FAD/NAD(P)-binding domain"/>
    <property type="match status" value="2"/>
</dbReference>
<dbReference type="InterPro" id="IPR036188">
    <property type="entry name" value="FAD/NAD-bd_sf"/>
</dbReference>
<dbReference type="PRINTS" id="PR00469">
    <property type="entry name" value="PNDRDTASEII"/>
</dbReference>
<proteinExistence type="predicted"/>
<dbReference type="Pfam" id="PF07992">
    <property type="entry name" value="Pyr_redox_2"/>
    <property type="match status" value="1"/>
</dbReference>
<evidence type="ECO:0000256" key="2">
    <source>
        <dbReference type="ARBA" id="ARBA00023002"/>
    </source>
</evidence>
<dbReference type="RefSeq" id="WP_199869659.1">
    <property type="nucleotide sequence ID" value="NZ_JAAGPU010000010.1"/>
</dbReference>
<dbReference type="PRINTS" id="PR00368">
    <property type="entry name" value="FADPNR"/>
</dbReference>
<evidence type="ECO:0000313" key="4">
    <source>
        <dbReference type="EMBL" id="NEU04614.1"/>
    </source>
</evidence>
<keyword evidence="2" id="KW-0560">Oxidoreductase</keyword>